<dbReference type="Proteomes" id="UP000076962">
    <property type="component" value="Unassembled WGS sequence"/>
</dbReference>
<evidence type="ECO:0000313" key="2">
    <source>
        <dbReference type="Proteomes" id="UP000076962"/>
    </source>
</evidence>
<dbReference type="AlphaFoldDB" id="A0A176RZ91"/>
<gene>
    <name evidence="1" type="ORF">THIOM_003255</name>
</gene>
<feature type="non-terminal residue" evidence="1">
    <location>
        <position position="64"/>
    </location>
</feature>
<comment type="caution">
    <text evidence="1">The sequence shown here is derived from an EMBL/GenBank/DDBJ whole genome shotgun (WGS) entry which is preliminary data.</text>
</comment>
<keyword evidence="2" id="KW-1185">Reference proteome</keyword>
<evidence type="ECO:0000313" key="1">
    <source>
        <dbReference type="EMBL" id="OAD20998.1"/>
    </source>
</evidence>
<reference evidence="1 2" key="1">
    <citation type="submission" date="2016-05" db="EMBL/GenBank/DDBJ databases">
        <title>Single-cell genome of chain-forming Candidatus Thiomargarita nelsonii and comparison to other large sulfur-oxidizing bacteria.</title>
        <authorList>
            <person name="Winkel M."/>
            <person name="Salman V."/>
            <person name="Woyke T."/>
            <person name="Schulz-Vogt H."/>
            <person name="Richter M."/>
            <person name="Flood B."/>
            <person name="Bailey J."/>
            <person name="Amann R."/>
            <person name="Mussmann M."/>
        </authorList>
    </citation>
    <scope>NUCLEOTIDE SEQUENCE [LARGE SCALE GENOMIC DNA]</scope>
    <source>
        <strain evidence="1 2">THI036</strain>
    </source>
</reference>
<accession>A0A176RZ91</accession>
<sequence>MLINTHSPLIAENINNYLYLHILKAQYDLNIEDILADNELTDRTDIAISPEELGVYFFNGIELI</sequence>
<protein>
    <submittedName>
        <fullName evidence="1">Uncharacterized protein</fullName>
    </submittedName>
</protein>
<name>A0A176RZ91_9GAMM</name>
<proteinExistence type="predicted"/>
<organism evidence="1 2">
    <name type="scientific">Candidatus Thiomargarita nelsonii</name>
    <dbReference type="NCBI Taxonomy" id="1003181"/>
    <lineage>
        <taxon>Bacteria</taxon>
        <taxon>Pseudomonadati</taxon>
        <taxon>Pseudomonadota</taxon>
        <taxon>Gammaproteobacteria</taxon>
        <taxon>Thiotrichales</taxon>
        <taxon>Thiotrichaceae</taxon>
        <taxon>Thiomargarita</taxon>
    </lineage>
</organism>
<dbReference type="EMBL" id="LUTY01001953">
    <property type="protein sequence ID" value="OAD20998.1"/>
    <property type="molecule type" value="Genomic_DNA"/>
</dbReference>